<proteinExistence type="predicted"/>
<organism evidence="1 2">
    <name type="scientific">Hygrophoropsis aurantiaca</name>
    <dbReference type="NCBI Taxonomy" id="72124"/>
    <lineage>
        <taxon>Eukaryota</taxon>
        <taxon>Fungi</taxon>
        <taxon>Dikarya</taxon>
        <taxon>Basidiomycota</taxon>
        <taxon>Agaricomycotina</taxon>
        <taxon>Agaricomycetes</taxon>
        <taxon>Agaricomycetidae</taxon>
        <taxon>Boletales</taxon>
        <taxon>Coniophorineae</taxon>
        <taxon>Hygrophoropsidaceae</taxon>
        <taxon>Hygrophoropsis</taxon>
    </lineage>
</organism>
<reference evidence="1" key="1">
    <citation type="journal article" date="2021" name="New Phytol.">
        <title>Evolutionary innovations through gain and loss of genes in the ectomycorrhizal Boletales.</title>
        <authorList>
            <person name="Wu G."/>
            <person name="Miyauchi S."/>
            <person name="Morin E."/>
            <person name="Kuo A."/>
            <person name="Drula E."/>
            <person name="Varga T."/>
            <person name="Kohler A."/>
            <person name="Feng B."/>
            <person name="Cao Y."/>
            <person name="Lipzen A."/>
            <person name="Daum C."/>
            <person name="Hundley H."/>
            <person name="Pangilinan J."/>
            <person name="Johnson J."/>
            <person name="Barry K."/>
            <person name="LaButti K."/>
            <person name="Ng V."/>
            <person name="Ahrendt S."/>
            <person name="Min B."/>
            <person name="Choi I.G."/>
            <person name="Park H."/>
            <person name="Plett J.M."/>
            <person name="Magnuson J."/>
            <person name="Spatafora J.W."/>
            <person name="Nagy L.G."/>
            <person name="Henrissat B."/>
            <person name="Grigoriev I.V."/>
            <person name="Yang Z.L."/>
            <person name="Xu J."/>
            <person name="Martin F.M."/>
        </authorList>
    </citation>
    <scope>NUCLEOTIDE SEQUENCE</scope>
    <source>
        <strain evidence="1">ATCC 28755</strain>
    </source>
</reference>
<keyword evidence="2" id="KW-1185">Reference proteome</keyword>
<dbReference type="EMBL" id="MU268410">
    <property type="protein sequence ID" value="KAH7904629.1"/>
    <property type="molecule type" value="Genomic_DNA"/>
</dbReference>
<name>A0ACB7ZTY9_9AGAM</name>
<evidence type="ECO:0000313" key="1">
    <source>
        <dbReference type="EMBL" id="KAH7904629.1"/>
    </source>
</evidence>
<dbReference type="Proteomes" id="UP000790377">
    <property type="component" value="Unassembled WGS sequence"/>
</dbReference>
<protein>
    <submittedName>
        <fullName evidence="1">Uncharacterized protein</fullName>
    </submittedName>
</protein>
<comment type="caution">
    <text evidence="1">The sequence shown here is derived from an EMBL/GenBank/DDBJ whole genome shotgun (WGS) entry which is preliminary data.</text>
</comment>
<evidence type="ECO:0000313" key="2">
    <source>
        <dbReference type="Proteomes" id="UP000790377"/>
    </source>
</evidence>
<accession>A0ACB7ZTY9</accession>
<gene>
    <name evidence="1" type="ORF">BJ138DRAFT_1119235</name>
</gene>
<sequence length="270" mass="29751">MASTQNENAPPGNPEPAPKPVPKPVAKPAQKPTAKQAGARPTTSAKSTTAPGTSATPVTSSSANRSVTKQVLQGKNDELQDENARLKAQLLQANDARKAAEQVARDAEAAKKVAEEKISSGGRDLTTIPKPPASEMNQGDRGRLMRAMQLEEDKPQYLAIQATVHELVIRVGMNLDVPYIKQPAELLGKLFKLSRRRHPYLERFQSDWPTAELTKQFLQNKRKHSNRKRKAQENDSAQGGSRKRTKSDDVEDSDEGEEPDDEQDEDKDET</sequence>